<evidence type="ECO:0000313" key="3">
    <source>
        <dbReference type="EMBL" id="KAH8092253.1"/>
    </source>
</evidence>
<organism evidence="3 4">
    <name type="scientific">Cristinia sonorae</name>
    <dbReference type="NCBI Taxonomy" id="1940300"/>
    <lineage>
        <taxon>Eukaryota</taxon>
        <taxon>Fungi</taxon>
        <taxon>Dikarya</taxon>
        <taxon>Basidiomycota</taxon>
        <taxon>Agaricomycotina</taxon>
        <taxon>Agaricomycetes</taxon>
        <taxon>Agaricomycetidae</taxon>
        <taxon>Agaricales</taxon>
        <taxon>Pleurotineae</taxon>
        <taxon>Stephanosporaceae</taxon>
        <taxon>Cristinia</taxon>
    </lineage>
</organism>
<evidence type="ECO:0000256" key="1">
    <source>
        <dbReference type="SAM" id="Phobius"/>
    </source>
</evidence>
<evidence type="ECO:0008006" key="5">
    <source>
        <dbReference type="Google" id="ProtNLM"/>
    </source>
</evidence>
<keyword evidence="4" id="KW-1185">Reference proteome</keyword>
<feature type="transmembrane region" description="Helical" evidence="1">
    <location>
        <begin position="35"/>
        <end position="54"/>
    </location>
</feature>
<keyword evidence="1" id="KW-0812">Transmembrane</keyword>
<proteinExistence type="predicted"/>
<keyword evidence="1" id="KW-0472">Membrane</keyword>
<keyword evidence="2" id="KW-0732">Signal</keyword>
<dbReference type="AlphaFoldDB" id="A0A8K0UHC7"/>
<reference evidence="3" key="1">
    <citation type="journal article" date="2021" name="New Phytol.">
        <title>Evolutionary innovations through gain and loss of genes in the ectomycorrhizal Boletales.</title>
        <authorList>
            <person name="Wu G."/>
            <person name="Miyauchi S."/>
            <person name="Morin E."/>
            <person name="Kuo A."/>
            <person name="Drula E."/>
            <person name="Varga T."/>
            <person name="Kohler A."/>
            <person name="Feng B."/>
            <person name="Cao Y."/>
            <person name="Lipzen A."/>
            <person name="Daum C."/>
            <person name="Hundley H."/>
            <person name="Pangilinan J."/>
            <person name="Johnson J."/>
            <person name="Barry K."/>
            <person name="LaButti K."/>
            <person name="Ng V."/>
            <person name="Ahrendt S."/>
            <person name="Min B."/>
            <person name="Choi I.G."/>
            <person name="Park H."/>
            <person name="Plett J.M."/>
            <person name="Magnuson J."/>
            <person name="Spatafora J.W."/>
            <person name="Nagy L.G."/>
            <person name="Henrissat B."/>
            <person name="Grigoriev I.V."/>
            <person name="Yang Z.L."/>
            <person name="Xu J."/>
            <person name="Martin F.M."/>
        </authorList>
    </citation>
    <scope>NUCLEOTIDE SEQUENCE</scope>
    <source>
        <strain evidence="3">KKN 215</strain>
    </source>
</reference>
<protein>
    <recommendedName>
        <fullName evidence="5">Secreted protein</fullName>
    </recommendedName>
</protein>
<dbReference type="EMBL" id="JAEVFJ010000033">
    <property type="protein sequence ID" value="KAH8092253.1"/>
    <property type="molecule type" value="Genomic_DNA"/>
</dbReference>
<sequence length="130" mass="14590">MSSSIIFRSLLLVLMIIVGPPFSFALSLSPPPRSLSEFVIFCALILVSLLRRYLNSLVNFYRFSSGFNRKTCANHSILRASTEYRNLGHDDIQTTRAWRILRFSGHLHGLPEGGGAIATRVEHAANAWWA</sequence>
<accession>A0A8K0UHC7</accession>
<keyword evidence="1" id="KW-1133">Transmembrane helix</keyword>
<dbReference type="Proteomes" id="UP000813824">
    <property type="component" value="Unassembled WGS sequence"/>
</dbReference>
<comment type="caution">
    <text evidence="3">The sequence shown here is derived from an EMBL/GenBank/DDBJ whole genome shotgun (WGS) entry which is preliminary data.</text>
</comment>
<name>A0A8K0UHC7_9AGAR</name>
<evidence type="ECO:0000256" key="2">
    <source>
        <dbReference type="SAM" id="SignalP"/>
    </source>
</evidence>
<feature type="chain" id="PRO_5035430428" description="Secreted protein" evidence="2">
    <location>
        <begin position="26"/>
        <end position="130"/>
    </location>
</feature>
<gene>
    <name evidence="3" type="ORF">BXZ70DRAFT_466358</name>
</gene>
<feature type="signal peptide" evidence="2">
    <location>
        <begin position="1"/>
        <end position="25"/>
    </location>
</feature>
<evidence type="ECO:0000313" key="4">
    <source>
        <dbReference type="Proteomes" id="UP000813824"/>
    </source>
</evidence>